<reference evidence="3" key="1">
    <citation type="submission" date="2017-02" db="UniProtKB">
        <authorList>
            <consortium name="WormBaseParasite"/>
        </authorList>
    </citation>
    <scope>IDENTIFICATION</scope>
</reference>
<evidence type="ECO:0000313" key="2">
    <source>
        <dbReference type="Proteomes" id="UP000278807"/>
    </source>
</evidence>
<protein>
    <submittedName>
        <fullName evidence="1 3">Uncharacterized protein</fullName>
    </submittedName>
</protein>
<dbReference type="WBParaSite" id="HNAJ_0000683701-mRNA-1">
    <property type="protein sequence ID" value="HNAJ_0000683701-mRNA-1"/>
    <property type="gene ID" value="HNAJ_0000683701"/>
</dbReference>
<sequence>MATFHWLGTRLVSHILLKCKFRMNTIFARRKKFRMNTIFARRLSCLSQH</sequence>
<name>A0A0R3TIE6_RODNA</name>
<proteinExistence type="predicted"/>
<dbReference type="AlphaFoldDB" id="A0A0R3TIE6"/>
<dbReference type="EMBL" id="UZAE01008591">
    <property type="protein sequence ID" value="VDO02693.1"/>
    <property type="molecule type" value="Genomic_DNA"/>
</dbReference>
<evidence type="ECO:0000313" key="3">
    <source>
        <dbReference type="WBParaSite" id="HNAJ_0000683701-mRNA-1"/>
    </source>
</evidence>
<organism evidence="3">
    <name type="scientific">Rodentolepis nana</name>
    <name type="common">Dwarf tapeworm</name>
    <name type="synonym">Hymenolepis nana</name>
    <dbReference type="NCBI Taxonomy" id="102285"/>
    <lineage>
        <taxon>Eukaryota</taxon>
        <taxon>Metazoa</taxon>
        <taxon>Spiralia</taxon>
        <taxon>Lophotrochozoa</taxon>
        <taxon>Platyhelminthes</taxon>
        <taxon>Cestoda</taxon>
        <taxon>Eucestoda</taxon>
        <taxon>Cyclophyllidea</taxon>
        <taxon>Hymenolepididae</taxon>
        <taxon>Rodentolepis</taxon>
    </lineage>
</organism>
<gene>
    <name evidence="1" type="ORF">HNAJ_LOCUS6833</name>
</gene>
<accession>A0A0R3TIE6</accession>
<reference evidence="1 2" key="2">
    <citation type="submission" date="2018-11" db="EMBL/GenBank/DDBJ databases">
        <authorList>
            <consortium name="Pathogen Informatics"/>
        </authorList>
    </citation>
    <scope>NUCLEOTIDE SEQUENCE [LARGE SCALE GENOMIC DNA]</scope>
</reference>
<dbReference type="Proteomes" id="UP000278807">
    <property type="component" value="Unassembled WGS sequence"/>
</dbReference>
<evidence type="ECO:0000313" key="1">
    <source>
        <dbReference type="EMBL" id="VDO02693.1"/>
    </source>
</evidence>
<keyword evidence="2" id="KW-1185">Reference proteome</keyword>